<evidence type="ECO:0000313" key="1">
    <source>
        <dbReference type="EMBL" id="MBC9249870.1"/>
    </source>
</evidence>
<name>A0ABR7RZ92_AQUAC</name>
<gene>
    <name evidence="1" type="ORF">A9179_06230</name>
</gene>
<reference evidence="1 2" key="1">
    <citation type="submission" date="2016-06" db="EMBL/GenBank/DDBJ databases">
        <authorList>
            <person name="Ramos C."/>
            <person name="Pintado A."/>
            <person name="Crespo-Gomez J.I."/>
        </authorList>
    </citation>
    <scope>NUCLEOTIDE SEQUENCE [LARGE SCALE GENOMIC DNA]</scope>
    <source>
        <strain evidence="1 2">AVO110</strain>
    </source>
</reference>
<protein>
    <recommendedName>
        <fullName evidence="3">UrcA family protein</fullName>
    </recommendedName>
</protein>
<keyword evidence="2" id="KW-1185">Reference proteome</keyword>
<dbReference type="Proteomes" id="UP000744555">
    <property type="component" value="Unassembled WGS sequence"/>
</dbReference>
<sequence>MKLLLAGLLPALLGGGVAVSLPPPEQPLRSAYLVSSQRLPCLYARLAAARGEDRQARLEDCANAWNDRQAAQLLARSAAEPGTPPSRP</sequence>
<proteinExistence type="predicted"/>
<accession>A0ABR7RZ92</accession>
<evidence type="ECO:0000313" key="2">
    <source>
        <dbReference type="Proteomes" id="UP000744555"/>
    </source>
</evidence>
<dbReference type="EMBL" id="LZEU01000001">
    <property type="protein sequence ID" value="MBC9249870.1"/>
    <property type="molecule type" value="Genomic_DNA"/>
</dbReference>
<comment type="caution">
    <text evidence="1">The sequence shown here is derived from an EMBL/GenBank/DDBJ whole genome shotgun (WGS) entry which is preliminary data.</text>
</comment>
<evidence type="ECO:0008006" key="3">
    <source>
        <dbReference type="Google" id="ProtNLM"/>
    </source>
</evidence>
<dbReference type="RefSeq" id="WP_187804981.1">
    <property type="nucleotide sequence ID" value="NZ_LZEU01000001.1"/>
</dbReference>
<organism evidence="1 2">
    <name type="scientific">Aquipseudomonas alcaligenes</name>
    <name type="common">Pseudomonas alcaligenes</name>
    <dbReference type="NCBI Taxonomy" id="43263"/>
    <lineage>
        <taxon>Bacteria</taxon>
        <taxon>Pseudomonadati</taxon>
        <taxon>Pseudomonadota</taxon>
        <taxon>Gammaproteobacteria</taxon>
        <taxon>Pseudomonadales</taxon>
        <taxon>Pseudomonadaceae</taxon>
        <taxon>Aquipseudomonas</taxon>
    </lineage>
</organism>